<feature type="compositionally biased region" description="Polar residues" evidence="1">
    <location>
        <begin position="7"/>
        <end position="21"/>
    </location>
</feature>
<feature type="compositionally biased region" description="Basic residues" evidence="1">
    <location>
        <begin position="25"/>
        <end position="37"/>
    </location>
</feature>
<feature type="region of interest" description="Disordered" evidence="1">
    <location>
        <begin position="70"/>
        <end position="90"/>
    </location>
</feature>
<evidence type="ECO:0000313" key="2">
    <source>
        <dbReference type="EMBL" id="KAJ3139065.1"/>
    </source>
</evidence>
<dbReference type="Proteomes" id="UP001211907">
    <property type="component" value="Unassembled WGS sequence"/>
</dbReference>
<dbReference type="EMBL" id="JADGJH010000083">
    <property type="protein sequence ID" value="KAJ3139065.1"/>
    <property type="molecule type" value="Genomic_DNA"/>
</dbReference>
<feature type="region of interest" description="Disordered" evidence="1">
    <location>
        <begin position="1"/>
        <end position="54"/>
    </location>
</feature>
<dbReference type="PANTHER" id="PTHR21580:SF28">
    <property type="entry name" value="BOREALIN N-TERMINAL DOMAIN-CONTAINING PROTEIN-RELATED"/>
    <property type="match status" value="1"/>
</dbReference>
<comment type="caution">
    <text evidence="2">The sequence shown here is derived from an EMBL/GenBank/DDBJ whole genome shotgun (WGS) entry which is preliminary data.</text>
</comment>
<protein>
    <submittedName>
        <fullName evidence="2">Uncharacterized protein</fullName>
    </submittedName>
</protein>
<dbReference type="AlphaFoldDB" id="A0AAD5T9A9"/>
<dbReference type="InterPro" id="IPR051291">
    <property type="entry name" value="CIMAP"/>
</dbReference>
<evidence type="ECO:0000256" key="1">
    <source>
        <dbReference type="SAM" id="MobiDB-lite"/>
    </source>
</evidence>
<reference evidence="2" key="1">
    <citation type="submission" date="2020-05" db="EMBL/GenBank/DDBJ databases">
        <title>Phylogenomic resolution of chytrid fungi.</title>
        <authorList>
            <person name="Stajich J.E."/>
            <person name="Amses K."/>
            <person name="Simmons R."/>
            <person name="Seto K."/>
            <person name="Myers J."/>
            <person name="Bonds A."/>
            <person name="Quandt C.A."/>
            <person name="Barry K."/>
            <person name="Liu P."/>
            <person name="Grigoriev I."/>
            <person name="Longcore J.E."/>
            <person name="James T.Y."/>
        </authorList>
    </citation>
    <scope>NUCLEOTIDE SEQUENCE</scope>
    <source>
        <strain evidence="2">JEL0513</strain>
    </source>
</reference>
<organism evidence="2 3">
    <name type="scientific">Physocladia obscura</name>
    <dbReference type="NCBI Taxonomy" id="109957"/>
    <lineage>
        <taxon>Eukaryota</taxon>
        <taxon>Fungi</taxon>
        <taxon>Fungi incertae sedis</taxon>
        <taxon>Chytridiomycota</taxon>
        <taxon>Chytridiomycota incertae sedis</taxon>
        <taxon>Chytridiomycetes</taxon>
        <taxon>Chytridiales</taxon>
        <taxon>Chytriomycetaceae</taxon>
        <taxon>Physocladia</taxon>
    </lineage>
</organism>
<dbReference type="PANTHER" id="PTHR21580">
    <property type="entry name" value="SHIPPO-1-RELATED"/>
    <property type="match status" value="1"/>
</dbReference>
<dbReference type="InterPro" id="IPR010736">
    <property type="entry name" value="SHIPPO-rpt"/>
</dbReference>
<gene>
    <name evidence="2" type="ORF">HK100_012095</name>
</gene>
<name>A0AAD5T9A9_9FUNG</name>
<sequence length="518" mass="56214">MPEDSPRTASITSNSPSIAENTKSSHTKVSKTKRPVSKHSEDGRQPPRKNLQLGVMVRTPMGEYIAQKGEPQLSSLANPTPGPLTYDPKLPPSGFQYSILGKHVATKMEETPIGPGPNKYNVRSTTAVFNDAPHWSLGKKLGEFMKVENKNPSPFAYENTVKGFGKEGPRYTISGWSEVPTDATPSPDKYNPTVSSIPVSGANPKFSFGLKTNSGNEISPGPQDYDGQFIKSSVAPTAPSYTIRPRVGEPVFTSKESSQIPAANEYNPKLSATAKAASLKGWYKEPKSLKTPGPANYIIPNQLFSGPQYSLTGRPISADGDDDDDEFVVADVPGPTSYDPRPMFEASPKNSLGGRWKHYPSRNLIPGPGAYEPKDRQIRGNGAPKVTLKGRYETKISSNPGPADYNTASSTERIITLAELSRLEKKDVKVPPRIRTIIEKFPGPADYNLKSIEKVKPSGPKYSLGTRLVAVKGDQTPGPNSYTASKPLDGPRVTMKSRSSPFVLVFPSQRVDTLRLGN</sequence>
<keyword evidence="3" id="KW-1185">Reference proteome</keyword>
<accession>A0AAD5T9A9</accession>
<dbReference type="Pfam" id="PF07004">
    <property type="entry name" value="SHIPPO-rpt"/>
    <property type="match status" value="5"/>
</dbReference>
<feature type="region of interest" description="Disordered" evidence="1">
    <location>
        <begin position="472"/>
        <end position="493"/>
    </location>
</feature>
<evidence type="ECO:0000313" key="3">
    <source>
        <dbReference type="Proteomes" id="UP001211907"/>
    </source>
</evidence>
<proteinExistence type="predicted"/>